<reference evidence="1 2" key="1">
    <citation type="submission" date="2018-08" db="EMBL/GenBank/DDBJ databases">
        <title>A genome reference for cultivated species of the human gut microbiota.</title>
        <authorList>
            <person name="Zou Y."/>
            <person name="Xue W."/>
            <person name="Luo G."/>
        </authorList>
    </citation>
    <scope>NUCLEOTIDE SEQUENCE [LARGE SCALE GENOMIC DNA]</scope>
    <source>
        <strain evidence="1 2">AF45-17</strain>
    </source>
</reference>
<accession>A0A3E2TP03</accession>
<organism evidence="1 2">
    <name type="scientific">Coprococcus catus</name>
    <dbReference type="NCBI Taxonomy" id="116085"/>
    <lineage>
        <taxon>Bacteria</taxon>
        <taxon>Bacillati</taxon>
        <taxon>Bacillota</taxon>
        <taxon>Clostridia</taxon>
        <taxon>Lachnospirales</taxon>
        <taxon>Lachnospiraceae</taxon>
        <taxon>Coprococcus</taxon>
    </lineage>
</organism>
<comment type="caution">
    <text evidence="1">The sequence shown here is derived from an EMBL/GenBank/DDBJ whole genome shotgun (WGS) entry which is preliminary data.</text>
</comment>
<name>A0A3E2TP03_9FIRM</name>
<dbReference type="Proteomes" id="UP000260773">
    <property type="component" value="Unassembled WGS sequence"/>
</dbReference>
<evidence type="ECO:0000313" key="2">
    <source>
        <dbReference type="Proteomes" id="UP000260773"/>
    </source>
</evidence>
<dbReference type="InterPro" id="IPR006490">
    <property type="entry name" value="Maj_tail_phi13"/>
</dbReference>
<dbReference type="NCBIfam" id="TIGR01603">
    <property type="entry name" value="maj_tail_phi13"/>
    <property type="match status" value="1"/>
</dbReference>
<dbReference type="EMBL" id="QVEP01000013">
    <property type="protein sequence ID" value="RGB80147.1"/>
    <property type="molecule type" value="Genomic_DNA"/>
</dbReference>
<protein>
    <submittedName>
        <fullName evidence="1">Major tail protein</fullName>
    </submittedName>
</protein>
<proteinExistence type="predicted"/>
<gene>
    <name evidence="1" type="ORF">DW070_07145</name>
</gene>
<sequence>MKVQENKQTIERSRVVGLKDICVAEVTTNDATTYAADTPTRLAKAITATIKETFEVEYLYSDDEVEDTTETFVKAEIELEVNRLTPGDYALLFDSLYKSGYLVKSESDRAKEVALGFRAKQNNGKYEFVWYYCGKAEHPEESYETIKDKKTAQTQKITFTFYARKKEDTVDGKAKRFYALKVDESQLLEEHANAKKAIAEWFGAVQEYKADVAA</sequence>
<evidence type="ECO:0000313" key="1">
    <source>
        <dbReference type="EMBL" id="RGB80147.1"/>
    </source>
</evidence>
<dbReference type="AlphaFoldDB" id="A0A3E2TP03"/>